<evidence type="ECO:0000259" key="10">
    <source>
        <dbReference type="PROSITE" id="PS51195"/>
    </source>
</evidence>
<dbReference type="RefSeq" id="WP_073208737.1">
    <property type="nucleotide sequence ID" value="NZ_FRCL01000006.1"/>
</dbReference>
<dbReference type="InterPro" id="IPR014014">
    <property type="entry name" value="RNA_helicase_DEAD_Q_motif"/>
</dbReference>
<feature type="domain" description="Helicase C-terminal" evidence="9">
    <location>
        <begin position="230"/>
        <end position="378"/>
    </location>
</feature>
<dbReference type="SUPFAM" id="SSF52540">
    <property type="entry name" value="P-loop containing nucleoside triphosphate hydrolases"/>
    <property type="match status" value="1"/>
</dbReference>
<dbReference type="PANTHER" id="PTHR47959">
    <property type="entry name" value="ATP-DEPENDENT RNA HELICASE RHLE-RELATED"/>
    <property type="match status" value="1"/>
</dbReference>
<dbReference type="SMART" id="SM00490">
    <property type="entry name" value="HELICc"/>
    <property type="match status" value="1"/>
</dbReference>
<dbReference type="Gene3D" id="3.40.50.300">
    <property type="entry name" value="P-loop containing nucleotide triphosphate hydrolases"/>
    <property type="match status" value="2"/>
</dbReference>
<proteinExistence type="inferred from homology"/>
<evidence type="ECO:0000259" key="8">
    <source>
        <dbReference type="PROSITE" id="PS51192"/>
    </source>
</evidence>
<dbReference type="GO" id="GO:0003676">
    <property type="term" value="F:nucleic acid binding"/>
    <property type="evidence" value="ECO:0007669"/>
    <property type="project" value="InterPro"/>
</dbReference>
<dbReference type="InterPro" id="IPR050079">
    <property type="entry name" value="DEAD_box_RNA_helicase"/>
</dbReference>
<evidence type="ECO:0000256" key="6">
    <source>
        <dbReference type="PROSITE-ProRule" id="PRU00552"/>
    </source>
</evidence>
<dbReference type="InterPro" id="IPR001650">
    <property type="entry name" value="Helicase_C-like"/>
</dbReference>
<dbReference type="InterPro" id="IPR044742">
    <property type="entry name" value="DEAD/DEAH_RhlB"/>
</dbReference>
<evidence type="ECO:0000256" key="4">
    <source>
        <dbReference type="ARBA" id="ARBA00022840"/>
    </source>
</evidence>
<dbReference type="Pfam" id="PF00270">
    <property type="entry name" value="DEAD"/>
    <property type="match status" value="1"/>
</dbReference>
<organism evidence="11 12">
    <name type="scientific">Flavobacterium xinjiangense</name>
    <dbReference type="NCBI Taxonomy" id="178356"/>
    <lineage>
        <taxon>Bacteria</taxon>
        <taxon>Pseudomonadati</taxon>
        <taxon>Bacteroidota</taxon>
        <taxon>Flavobacteriia</taxon>
        <taxon>Flavobacteriales</taxon>
        <taxon>Flavobacteriaceae</taxon>
        <taxon>Flavobacterium</taxon>
    </lineage>
</organism>
<dbReference type="InterPro" id="IPR027417">
    <property type="entry name" value="P-loop_NTPase"/>
</dbReference>
<sequence length="445" mass="49670">MSKQFSDLGISTPILNALSDLKIVVPTEIQQKTIPLLLSNTTDLVGLAKTGTGKTAAFGLPLLQLIDTNLTVIQAVILVPTRELGQQIFRNLESFAKYLPEVSIAATCGGIPIKPQIERLALPTHIVVATPGRLIDLIQRKAINLKETKFLVLDEADEMVTILKEGLDEIIAELPSSHKTFLFSATMPGTIKQLIQNYLNKNVVQVSANMETVGNQGIDHEYIVVDPIEKLDVLMHFLNSKEGERGIIFCKTKAAVNKLAKNLAINRFSSGALHGSLSQGIRDRIMEQFREGHINILVATDLAARGIDVKEISYVVNYHLPDVYETYVHRSGRTARAGAKGLSLTVLQPEEEKEISYFEKELGIKFTKFKKPTVASIEENNTLLWAKQIFKTKPNHEVDVELKNKIKTVFHHLTKDELIEKLLANYLLQNKNEPAEKPVKRQKMN</sequence>
<evidence type="ECO:0000256" key="7">
    <source>
        <dbReference type="RuleBase" id="RU000492"/>
    </source>
</evidence>
<evidence type="ECO:0000256" key="5">
    <source>
        <dbReference type="ARBA" id="ARBA00038437"/>
    </source>
</evidence>
<dbReference type="GO" id="GO:0005829">
    <property type="term" value="C:cytosol"/>
    <property type="evidence" value="ECO:0007669"/>
    <property type="project" value="TreeGrafter"/>
</dbReference>
<dbReference type="AlphaFoldDB" id="A0A1M7L1A5"/>
<name>A0A1M7L1A5_9FLAO</name>
<dbReference type="PROSITE" id="PS00039">
    <property type="entry name" value="DEAD_ATP_HELICASE"/>
    <property type="match status" value="1"/>
</dbReference>
<feature type="domain" description="DEAD-box RNA helicase Q" evidence="10">
    <location>
        <begin position="3"/>
        <end position="31"/>
    </location>
</feature>
<dbReference type="EMBL" id="FRCL01000006">
    <property type="protein sequence ID" value="SHM71631.1"/>
    <property type="molecule type" value="Genomic_DNA"/>
</dbReference>
<dbReference type="PROSITE" id="PS51194">
    <property type="entry name" value="HELICASE_CTER"/>
    <property type="match status" value="1"/>
</dbReference>
<dbReference type="PROSITE" id="PS51192">
    <property type="entry name" value="HELICASE_ATP_BIND_1"/>
    <property type="match status" value="1"/>
</dbReference>
<feature type="domain" description="Helicase ATP-binding" evidence="8">
    <location>
        <begin position="35"/>
        <end position="205"/>
    </location>
</feature>
<evidence type="ECO:0000259" key="9">
    <source>
        <dbReference type="PROSITE" id="PS51194"/>
    </source>
</evidence>
<accession>A0A1M7L1A5</accession>
<dbReference type="InterPro" id="IPR014001">
    <property type="entry name" value="Helicase_ATP-bd"/>
</dbReference>
<dbReference type="InterPro" id="IPR000629">
    <property type="entry name" value="RNA-helicase_DEAD-box_CS"/>
</dbReference>
<dbReference type="Proteomes" id="UP000184092">
    <property type="component" value="Unassembled WGS sequence"/>
</dbReference>
<dbReference type="OrthoDB" id="9785240at2"/>
<dbReference type="SMART" id="SM00487">
    <property type="entry name" value="DEXDc"/>
    <property type="match status" value="1"/>
</dbReference>
<keyword evidence="1 7" id="KW-0547">Nucleotide-binding</keyword>
<keyword evidence="4 7" id="KW-0067">ATP-binding</keyword>
<keyword evidence="12" id="KW-1185">Reference proteome</keyword>
<dbReference type="PANTHER" id="PTHR47959:SF1">
    <property type="entry name" value="ATP-DEPENDENT RNA HELICASE DBPA"/>
    <property type="match status" value="1"/>
</dbReference>
<dbReference type="STRING" id="178356.SAMN05216269_106150"/>
<reference evidence="12" key="1">
    <citation type="submission" date="2016-11" db="EMBL/GenBank/DDBJ databases">
        <authorList>
            <person name="Varghese N."/>
            <person name="Submissions S."/>
        </authorList>
    </citation>
    <scope>NUCLEOTIDE SEQUENCE [LARGE SCALE GENOMIC DNA]</scope>
    <source>
        <strain evidence="12">CGMCC 1.2749</strain>
    </source>
</reference>
<keyword evidence="2 7" id="KW-0378">Hydrolase</keyword>
<protein>
    <submittedName>
        <fullName evidence="11">ATP-dependent RNA helicase DeaD</fullName>
    </submittedName>
</protein>
<comment type="similarity">
    <text evidence="5 7">Belongs to the DEAD box helicase family.</text>
</comment>
<dbReference type="GO" id="GO:0016787">
    <property type="term" value="F:hydrolase activity"/>
    <property type="evidence" value="ECO:0007669"/>
    <property type="project" value="UniProtKB-KW"/>
</dbReference>
<gene>
    <name evidence="11" type="ORF">SAMN05216269_106150</name>
</gene>
<keyword evidence="3 7" id="KW-0347">Helicase</keyword>
<dbReference type="PROSITE" id="PS51195">
    <property type="entry name" value="Q_MOTIF"/>
    <property type="match status" value="1"/>
</dbReference>
<evidence type="ECO:0000313" key="12">
    <source>
        <dbReference type="Proteomes" id="UP000184092"/>
    </source>
</evidence>
<evidence type="ECO:0000256" key="2">
    <source>
        <dbReference type="ARBA" id="ARBA00022801"/>
    </source>
</evidence>
<dbReference type="InterPro" id="IPR011545">
    <property type="entry name" value="DEAD/DEAH_box_helicase_dom"/>
</dbReference>
<dbReference type="GO" id="GO:0003724">
    <property type="term" value="F:RNA helicase activity"/>
    <property type="evidence" value="ECO:0007669"/>
    <property type="project" value="InterPro"/>
</dbReference>
<dbReference type="Pfam" id="PF00271">
    <property type="entry name" value="Helicase_C"/>
    <property type="match status" value="1"/>
</dbReference>
<evidence type="ECO:0000256" key="3">
    <source>
        <dbReference type="ARBA" id="ARBA00022806"/>
    </source>
</evidence>
<dbReference type="CDD" id="cd00268">
    <property type="entry name" value="DEADc"/>
    <property type="match status" value="1"/>
</dbReference>
<dbReference type="GO" id="GO:0005524">
    <property type="term" value="F:ATP binding"/>
    <property type="evidence" value="ECO:0007669"/>
    <property type="project" value="UniProtKB-KW"/>
</dbReference>
<feature type="short sequence motif" description="Q motif" evidence="6">
    <location>
        <begin position="3"/>
        <end position="31"/>
    </location>
</feature>
<evidence type="ECO:0000313" key="11">
    <source>
        <dbReference type="EMBL" id="SHM71631.1"/>
    </source>
</evidence>
<dbReference type="CDD" id="cd18787">
    <property type="entry name" value="SF2_C_DEAD"/>
    <property type="match status" value="1"/>
</dbReference>
<evidence type="ECO:0000256" key="1">
    <source>
        <dbReference type="ARBA" id="ARBA00022741"/>
    </source>
</evidence>